<comment type="caution">
    <text evidence="1">The sequence shown here is derived from an EMBL/GenBank/DDBJ whole genome shotgun (WGS) entry which is preliminary data.</text>
</comment>
<dbReference type="Proteomes" id="UP000656804">
    <property type="component" value="Unassembled WGS sequence"/>
</dbReference>
<reference evidence="1" key="1">
    <citation type="submission" date="2020-11" db="EMBL/GenBank/DDBJ databases">
        <title>Nocardioides sp. CBS4Y-1, whole genome shotgun sequence.</title>
        <authorList>
            <person name="Tuo L."/>
        </authorList>
    </citation>
    <scope>NUCLEOTIDE SEQUENCE</scope>
    <source>
        <strain evidence="1">CBS4Y-1</strain>
    </source>
</reference>
<gene>
    <name evidence="1" type="ORF">ISG29_09365</name>
</gene>
<protein>
    <submittedName>
        <fullName evidence="1">Uncharacterized protein</fullName>
    </submittedName>
</protein>
<dbReference type="EMBL" id="JADIVZ010000003">
    <property type="protein sequence ID" value="MBF4161900.1"/>
    <property type="molecule type" value="Genomic_DNA"/>
</dbReference>
<dbReference type="AlphaFoldDB" id="A0A930Y634"/>
<proteinExistence type="predicted"/>
<name>A0A930Y634_9ACTN</name>
<sequence>MWRPDDCDYEAFSAHLQLTDGFPTYLPWPLSPGWAVTDVSSVGAPGEPMATMTCTSGTSALDGPVDVLVVSEEPGAGLGARCAGVPHLDAGERLSEGQPLVKVRLERQQVSLWSVSTSGADGEWDRSVVAGEAGGRWLWIVVRPASAVLLLRDDWILRDISTLGAALLEVDFGGPRPPW</sequence>
<keyword evidence="2" id="KW-1185">Reference proteome</keyword>
<dbReference type="Pfam" id="PF20544">
    <property type="entry name" value="DUF6758"/>
    <property type="match status" value="1"/>
</dbReference>
<evidence type="ECO:0000313" key="2">
    <source>
        <dbReference type="Proteomes" id="UP000656804"/>
    </source>
</evidence>
<dbReference type="InterPro" id="IPR046646">
    <property type="entry name" value="DUF6758"/>
</dbReference>
<organism evidence="1 2">
    <name type="scientific">Nocardioides acrostichi</name>
    <dbReference type="NCBI Taxonomy" id="2784339"/>
    <lineage>
        <taxon>Bacteria</taxon>
        <taxon>Bacillati</taxon>
        <taxon>Actinomycetota</taxon>
        <taxon>Actinomycetes</taxon>
        <taxon>Propionibacteriales</taxon>
        <taxon>Nocardioidaceae</taxon>
        <taxon>Nocardioides</taxon>
    </lineage>
</organism>
<evidence type="ECO:0000313" key="1">
    <source>
        <dbReference type="EMBL" id="MBF4161900.1"/>
    </source>
</evidence>
<accession>A0A930Y634</accession>